<dbReference type="InterPro" id="IPR014036">
    <property type="entry name" value="DeoR-like_C"/>
</dbReference>
<dbReference type="EMBL" id="DVLX01000047">
    <property type="protein sequence ID" value="HIT99456.1"/>
    <property type="molecule type" value="Genomic_DNA"/>
</dbReference>
<dbReference type="Pfam" id="PF00455">
    <property type="entry name" value="DeoRC"/>
    <property type="match status" value="1"/>
</dbReference>
<dbReference type="PROSITE" id="PS00894">
    <property type="entry name" value="HTH_DEOR_1"/>
    <property type="match status" value="1"/>
</dbReference>
<keyword evidence="1" id="KW-0805">Transcription regulation</keyword>
<dbReference type="InterPro" id="IPR037171">
    <property type="entry name" value="NagB/RpiA_transferase-like"/>
</dbReference>
<evidence type="ECO:0000313" key="5">
    <source>
        <dbReference type="EMBL" id="HIT99456.1"/>
    </source>
</evidence>
<evidence type="ECO:0000313" key="6">
    <source>
        <dbReference type="Proteomes" id="UP000824159"/>
    </source>
</evidence>
<dbReference type="Gene3D" id="1.10.10.10">
    <property type="entry name" value="Winged helix-like DNA-binding domain superfamily/Winged helix DNA-binding domain"/>
    <property type="match status" value="1"/>
</dbReference>
<dbReference type="SUPFAM" id="SSF100950">
    <property type="entry name" value="NagB/RpiA/CoA transferase-like"/>
    <property type="match status" value="1"/>
</dbReference>
<comment type="caution">
    <text evidence="5">The sequence shown here is derived from an EMBL/GenBank/DDBJ whole genome shotgun (WGS) entry which is preliminary data.</text>
</comment>
<gene>
    <name evidence="5" type="ORF">IAD12_04295</name>
</gene>
<organism evidence="5 6">
    <name type="scientific">Candidatus Allocopromorpha excrementavium</name>
    <dbReference type="NCBI Taxonomy" id="2840741"/>
    <lineage>
        <taxon>Bacteria</taxon>
        <taxon>Bacillati</taxon>
        <taxon>Bacillota</taxon>
        <taxon>Clostridia</taxon>
        <taxon>Eubacteriales</taxon>
        <taxon>Eubacteriaceae</taxon>
        <taxon>Eubacteriaceae incertae sedis</taxon>
        <taxon>Candidatus Allocopromorpha</taxon>
    </lineage>
</organism>
<dbReference type="InterPro" id="IPR036388">
    <property type="entry name" value="WH-like_DNA-bd_sf"/>
</dbReference>
<dbReference type="PROSITE" id="PS51000">
    <property type="entry name" value="HTH_DEOR_2"/>
    <property type="match status" value="1"/>
</dbReference>
<protein>
    <submittedName>
        <fullName evidence="5">DeoR/GlpR transcriptional regulator</fullName>
    </submittedName>
</protein>
<dbReference type="PANTHER" id="PTHR30363">
    <property type="entry name" value="HTH-TYPE TRANSCRIPTIONAL REGULATOR SRLR-RELATED"/>
    <property type="match status" value="1"/>
</dbReference>
<dbReference type="AlphaFoldDB" id="A0A9D1KU36"/>
<name>A0A9D1KU36_9FIRM</name>
<dbReference type="GO" id="GO:0003677">
    <property type="term" value="F:DNA binding"/>
    <property type="evidence" value="ECO:0007669"/>
    <property type="project" value="UniProtKB-KW"/>
</dbReference>
<feature type="domain" description="HTH deoR-type" evidence="4">
    <location>
        <begin position="3"/>
        <end position="58"/>
    </location>
</feature>
<keyword evidence="3" id="KW-0804">Transcription</keyword>
<reference evidence="5" key="2">
    <citation type="journal article" date="2021" name="PeerJ">
        <title>Extensive microbial diversity within the chicken gut microbiome revealed by metagenomics and culture.</title>
        <authorList>
            <person name="Gilroy R."/>
            <person name="Ravi A."/>
            <person name="Getino M."/>
            <person name="Pursley I."/>
            <person name="Horton D.L."/>
            <person name="Alikhan N.F."/>
            <person name="Baker D."/>
            <person name="Gharbi K."/>
            <person name="Hall N."/>
            <person name="Watson M."/>
            <person name="Adriaenssens E.M."/>
            <person name="Foster-Nyarko E."/>
            <person name="Jarju S."/>
            <person name="Secka A."/>
            <person name="Antonio M."/>
            <person name="Oren A."/>
            <person name="Chaudhuri R.R."/>
            <person name="La Ragione R."/>
            <person name="Hildebrand F."/>
            <person name="Pallen M.J."/>
        </authorList>
    </citation>
    <scope>NUCLEOTIDE SEQUENCE</scope>
    <source>
        <strain evidence="5">CHK176-22527</strain>
    </source>
</reference>
<dbReference type="Proteomes" id="UP000824159">
    <property type="component" value="Unassembled WGS sequence"/>
</dbReference>
<dbReference type="SUPFAM" id="SSF46785">
    <property type="entry name" value="Winged helix' DNA-binding domain"/>
    <property type="match status" value="1"/>
</dbReference>
<dbReference type="Gene3D" id="3.40.50.1360">
    <property type="match status" value="1"/>
</dbReference>
<dbReference type="InterPro" id="IPR018356">
    <property type="entry name" value="Tscrpt_reg_HTH_DeoR_CS"/>
</dbReference>
<dbReference type="InterPro" id="IPR050313">
    <property type="entry name" value="Carb_Metab_HTH_regulators"/>
</dbReference>
<evidence type="ECO:0000259" key="4">
    <source>
        <dbReference type="PROSITE" id="PS51000"/>
    </source>
</evidence>
<dbReference type="PANTHER" id="PTHR30363:SF44">
    <property type="entry name" value="AGA OPERON TRANSCRIPTIONAL REPRESSOR-RELATED"/>
    <property type="match status" value="1"/>
</dbReference>
<dbReference type="Pfam" id="PF08220">
    <property type="entry name" value="HTH_DeoR"/>
    <property type="match status" value="1"/>
</dbReference>
<evidence type="ECO:0000256" key="2">
    <source>
        <dbReference type="ARBA" id="ARBA00023125"/>
    </source>
</evidence>
<keyword evidence="2" id="KW-0238">DNA-binding</keyword>
<dbReference type="InterPro" id="IPR001034">
    <property type="entry name" value="DeoR_HTH"/>
</dbReference>
<reference evidence="5" key="1">
    <citation type="submission" date="2020-10" db="EMBL/GenBank/DDBJ databases">
        <authorList>
            <person name="Gilroy R."/>
        </authorList>
    </citation>
    <scope>NUCLEOTIDE SEQUENCE</scope>
    <source>
        <strain evidence="5">CHK176-22527</strain>
    </source>
</reference>
<accession>A0A9D1KU36</accession>
<proteinExistence type="predicted"/>
<sequence>MLPQERYKKLMDYLNEHGIIKIDKLMEMFGISIETARRDLSYLEKEGLIKKIYGGATIIEQEAKEPANAERLSKNIDEKTAIGQKCADFINDGDSVFLEVGTTVLQVAKALKNKKNLTVITNSIPIVNELMDTDFNIYISGGKIRHGEGSISGTLSMFEMENFHIGKAIIGAGGITLDYGLSDFDIEESLVRRKIIEQSREVILTADSSKFGRNVLAHIAPISAVDLIITDRKLSRETLAEFEDAEVSIVFA</sequence>
<evidence type="ECO:0000256" key="1">
    <source>
        <dbReference type="ARBA" id="ARBA00023015"/>
    </source>
</evidence>
<dbReference type="SMART" id="SM00420">
    <property type="entry name" value="HTH_DEOR"/>
    <property type="match status" value="1"/>
</dbReference>
<dbReference type="SMART" id="SM01134">
    <property type="entry name" value="DeoRC"/>
    <property type="match status" value="1"/>
</dbReference>
<dbReference type="PRINTS" id="PR00037">
    <property type="entry name" value="HTHLACR"/>
</dbReference>
<dbReference type="GO" id="GO:0003700">
    <property type="term" value="F:DNA-binding transcription factor activity"/>
    <property type="evidence" value="ECO:0007669"/>
    <property type="project" value="InterPro"/>
</dbReference>
<dbReference type="InterPro" id="IPR036390">
    <property type="entry name" value="WH_DNA-bd_sf"/>
</dbReference>
<evidence type="ECO:0000256" key="3">
    <source>
        <dbReference type="ARBA" id="ARBA00023163"/>
    </source>
</evidence>